<dbReference type="PANTHER" id="PTHR43712">
    <property type="entry name" value="PUTATIVE (AFU_ORTHOLOGUE AFUA_4G14580)-RELATED"/>
    <property type="match status" value="1"/>
</dbReference>
<evidence type="ECO:0000256" key="5">
    <source>
        <dbReference type="SAM" id="MobiDB-lite"/>
    </source>
</evidence>
<dbReference type="Proteomes" id="UP000254425">
    <property type="component" value="Chromosome"/>
</dbReference>
<gene>
    <name evidence="8" type="ORF">DVA86_07665</name>
</gene>
<keyword evidence="1 8" id="KW-0489">Methyltransferase</keyword>
<evidence type="ECO:0000256" key="3">
    <source>
        <dbReference type="ARBA" id="ARBA00022691"/>
    </source>
</evidence>
<evidence type="ECO:0000256" key="4">
    <source>
        <dbReference type="PIRSR" id="PIRSR005739-1"/>
    </source>
</evidence>
<dbReference type="Gene3D" id="3.40.50.150">
    <property type="entry name" value="Vaccinia Virus protein VP39"/>
    <property type="match status" value="1"/>
</dbReference>
<evidence type="ECO:0000256" key="1">
    <source>
        <dbReference type="ARBA" id="ARBA00022603"/>
    </source>
</evidence>
<dbReference type="InterPro" id="IPR036388">
    <property type="entry name" value="WH-like_DNA-bd_sf"/>
</dbReference>
<dbReference type="InterPro" id="IPR012967">
    <property type="entry name" value="COMT_dimerisation"/>
</dbReference>
<dbReference type="GO" id="GO:0046983">
    <property type="term" value="F:protein dimerization activity"/>
    <property type="evidence" value="ECO:0007669"/>
    <property type="project" value="InterPro"/>
</dbReference>
<dbReference type="KEGG" id="sarm:DVA86_07665"/>
<accession>A0A345XLM8</accession>
<dbReference type="GO" id="GO:0008171">
    <property type="term" value="F:O-methyltransferase activity"/>
    <property type="evidence" value="ECO:0007669"/>
    <property type="project" value="InterPro"/>
</dbReference>
<dbReference type="RefSeq" id="WP_208876823.1">
    <property type="nucleotide sequence ID" value="NZ_CP031320.1"/>
</dbReference>
<evidence type="ECO:0000259" key="7">
    <source>
        <dbReference type="Pfam" id="PF08100"/>
    </source>
</evidence>
<dbReference type="GO" id="GO:0032259">
    <property type="term" value="P:methylation"/>
    <property type="evidence" value="ECO:0007669"/>
    <property type="project" value="UniProtKB-KW"/>
</dbReference>
<feature type="active site" description="Proton acceptor" evidence="4">
    <location>
        <position position="261"/>
    </location>
</feature>
<evidence type="ECO:0000313" key="8">
    <source>
        <dbReference type="EMBL" id="AXK32544.1"/>
    </source>
</evidence>
<dbReference type="AlphaFoldDB" id="A0A345XLM8"/>
<dbReference type="PROSITE" id="PS51683">
    <property type="entry name" value="SAM_OMT_II"/>
    <property type="match status" value="1"/>
</dbReference>
<dbReference type="PANTHER" id="PTHR43712:SF2">
    <property type="entry name" value="O-METHYLTRANSFERASE CICE"/>
    <property type="match status" value="1"/>
</dbReference>
<dbReference type="Pfam" id="PF08100">
    <property type="entry name" value="Dimerisation"/>
    <property type="match status" value="1"/>
</dbReference>
<dbReference type="InterPro" id="IPR016461">
    <property type="entry name" value="COMT-like"/>
</dbReference>
<dbReference type="EMBL" id="CP031320">
    <property type="protein sequence ID" value="AXK32544.1"/>
    <property type="molecule type" value="Genomic_DNA"/>
</dbReference>
<dbReference type="CDD" id="cd02440">
    <property type="entry name" value="AdoMet_MTases"/>
    <property type="match status" value="1"/>
</dbReference>
<feature type="domain" description="O-methyltransferase C-terminal" evidence="6">
    <location>
        <begin position="126"/>
        <end position="334"/>
    </location>
</feature>
<keyword evidence="9" id="KW-1185">Reference proteome</keyword>
<dbReference type="SUPFAM" id="SSF46785">
    <property type="entry name" value="Winged helix' DNA-binding domain"/>
    <property type="match status" value="1"/>
</dbReference>
<dbReference type="InterPro" id="IPR001077">
    <property type="entry name" value="COMT_C"/>
</dbReference>
<feature type="domain" description="O-methyltransferase dimerisation" evidence="7">
    <location>
        <begin position="29"/>
        <end position="104"/>
    </location>
</feature>
<evidence type="ECO:0000256" key="2">
    <source>
        <dbReference type="ARBA" id="ARBA00022679"/>
    </source>
</evidence>
<feature type="region of interest" description="Disordered" evidence="5">
    <location>
        <begin position="1"/>
        <end position="21"/>
    </location>
</feature>
<dbReference type="InterPro" id="IPR036390">
    <property type="entry name" value="WH_DNA-bd_sf"/>
</dbReference>
<keyword evidence="3" id="KW-0949">S-adenosyl-L-methionine</keyword>
<sequence length="355" mass="38431">MTARTPAHATAPAAAGIPAPPSPRPLIELGTSFWASKTLLTAVEIGLFTGLAEGPVTEDALRERYALHARGARDFLDALVALGVLDRDAGGSYRNAPATDLYLDENKPSYLGGWMRQASRRLFHAWSGLTDSLRSGTPHIGWNSQDYFNRLYENPRELLGFIAAMDAITNHLGPELAALLDWRAHKQVVDVGGARGNLLAHLLPAHPHLEGAVFDLPDLKPLFEAHMAQHGLGDRTRFATGDFFADPMPAADVVVLGHILHDWDAGQRRELLRRAYEALRPGGMVVVYDRMIDDARRENATGLLGSLNLLLVTPGGSEYTAAECQEWAAQAGFASSETLRLVDGLETAVVAHKAG</sequence>
<organism evidence="8 9">
    <name type="scientific">Streptomyces armeniacus</name>
    <dbReference type="NCBI Taxonomy" id="83291"/>
    <lineage>
        <taxon>Bacteria</taxon>
        <taxon>Bacillati</taxon>
        <taxon>Actinomycetota</taxon>
        <taxon>Actinomycetes</taxon>
        <taxon>Kitasatosporales</taxon>
        <taxon>Streptomycetaceae</taxon>
        <taxon>Streptomyces</taxon>
    </lineage>
</organism>
<evidence type="ECO:0000313" key="9">
    <source>
        <dbReference type="Proteomes" id="UP000254425"/>
    </source>
</evidence>
<dbReference type="InterPro" id="IPR029063">
    <property type="entry name" value="SAM-dependent_MTases_sf"/>
</dbReference>
<dbReference type="Gene3D" id="1.10.10.10">
    <property type="entry name" value="Winged helix-like DNA-binding domain superfamily/Winged helix DNA-binding domain"/>
    <property type="match status" value="1"/>
</dbReference>
<name>A0A345XLM8_9ACTN</name>
<dbReference type="Pfam" id="PF00891">
    <property type="entry name" value="Methyltransf_2"/>
    <property type="match status" value="1"/>
</dbReference>
<reference evidence="8 9" key="1">
    <citation type="submission" date="2018-07" db="EMBL/GenBank/DDBJ databases">
        <title>Draft genome of the type strain Streptomyces armeniacus ATCC 15676.</title>
        <authorList>
            <person name="Labana P."/>
            <person name="Gosse J.T."/>
            <person name="Boddy C.N."/>
        </authorList>
    </citation>
    <scope>NUCLEOTIDE SEQUENCE [LARGE SCALE GENOMIC DNA]</scope>
    <source>
        <strain evidence="8 9">ATCC 15676</strain>
    </source>
</reference>
<evidence type="ECO:0000259" key="6">
    <source>
        <dbReference type="Pfam" id="PF00891"/>
    </source>
</evidence>
<protein>
    <submittedName>
        <fullName evidence="8">Methyltransferase</fullName>
    </submittedName>
</protein>
<feature type="compositionally biased region" description="Low complexity" evidence="5">
    <location>
        <begin position="1"/>
        <end position="17"/>
    </location>
</feature>
<proteinExistence type="predicted"/>
<dbReference type="SUPFAM" id="SSF53335">
    <property type="entry name" value="S-adenosyl-L-methionine-dependent methyltransferases"/>
    <property type="match status" value="1"/>
</dbReference>
<keyword evidence="2 8" id="KW-0808">Transferase</keyword>
<dbReference type="PIRSF" id="PIRSF005739">
    <property type="entry name" value="O-mtase"/>
    <property type="match status" value="1"/>
</dbReference>